<gene>
    <name evidence="6" type="ORF">ACFQGH_18510</name>
</gene>
<dbReference type="InterPro" id="IPR050072">
    <property type="entry name" value="Peptidase_M20A"/>
</dbReference>
<evidence type="ECO:0000259" key="5">
    <source>
        <dbReference type="Pfam" id="PF07687"/>
    </source>
</evidence>
<dbReference type="InterPro" id="IPR011650">
    <property type="entry name" value="Peptidase_M20_dimer"/>
</dbReference>
<dbReference type="Pfam" id="PF01546">
    <property type="entry name" value="Peptidase_M20"/>
    <property type="match status" value="1"/>
</dbReference>
<dbReference type="AlphaFoldDB" id="A0ABD5VC83"/>
<dbReference type="SUPFAM" id="SSF55031">
    <property type="entry name" value="Bacterial exopeptidase dimerisation domain"/>
    <property type="match status" value="1"/>
</dbReference>
<evidence type="ECO:0000313" key="7">
    <source>
        <dbReference type="Proteomes" id="UP001596312"/>
    </source>
</evidence>
<dbReference type="InterPro" id="IPR002933">
    <property type="entry name" value="Peptidase_M20"/>
</dbReference>
<dbReference type="Pfam" id="PF07687">
    <property type="entry name" value="M20_dimer"/>
    <property type="match status" value="1"/>
</dbReference>
<dbReference type="PANTHER" id="PTHR43808">
    <property type="entry name" value="ACETYLORNITHINE DEACETYLASE"/>
    <property type="match status" value="1"/>
</dbReference>
<dbReference type="PROSITE" id="PS00759">
    <property type="entry name" value="ARGE_DAPE_CPG2_2"/>
    <property type="match status" value="1"/>
</dbReference>
<reference evidence="6 7" key="1">
    <citation type="journal article" date="2019" name="Int. J. Syst. Evol. Microbiol.">
        <title>The Global Catalogue of Microorganisms (GCM) 10K type strain sequencing project: providing services to taxonomists for standard genome sequencing and annotation.</title>
        <authorList>
            <consortium name="The Broad Institute Genomics Platform"/>
            <consortium name="The Broad Institute Genome Sequencing Center for Infectious Disease"/>
            <person name="Wu L."/>
            <person name="Ma J."/>
        </authorList>
    </citation>
    <scope>NUCLEOTIDE SEQUENCE [LARGE SCALE GENOMIC DNA]</scope>
    <source>
        <strain evidence="6 7">CGMCC 1.3240</strain>
    </source>
</reference>
<dbReference type="InterPro" id="IPR001261">
    <property type="entry name" value="ArgE/DapE_CS"/>
</dbReference>
<name>A0ABD5VC83_9EURY</name>
<keyword evidence="4" id="KW-0862">Zinc</keyword>
<protein>
    <submittedName>
        <fullName evidence="6">M20/M25/M40 family metallo-hydrolase</fullName>
    </submittedName>
</protein>
<keyword evidence="7" id="KW-1185">Reference proteome</keyword>
<evidence type="ECO:0000313" key="6">
    <source>
        <dbReference type="EMBL" id="MFC6907177.1"/>
    </source>
</evidence>
<feature type="domain" description="Peptidase M20 dimerisation" evidence="5">
    <location>
        <begin position="148"/>
        <end position="244"/>
    </location>
</feature>
<dbReference type="GO" id="GO:0046872">
    <property type="term" value="F:metal ion binding"/>
    <property type="evidence" value="ECO:0007669"/>
    <property type="project" value="UniProtKB-KW"/>
</dbReference>
<dbReference type="RefSeq" id="WP_340605768.1">
    <property type="nucleotide sequence ID" value="NZ_JBBMXV010000007.1"/>
</dbReference>
<proteinExistence type="predicted"/>
<dbReference type="SUPFAM" id="SSF53187">
    <property type="entry name" value="Zn-dependent exopeptidases"/>
    <property type="match status" value="1"/>
</dbReference>
<keyword evidence="2" id="KW-0479">Metal-binding</keyword>
<dbReference type="Gene3D" id="3.40.630.10">
    <property type="entry name" value="Zn peptidases"/>
    <property type="match status" value="1"/>
</dbReference>
<organism evidence="6 7">
    <name type="scientific">Halalkalicoccus tibetensis</name>
    <dbReference type="NCBI Taxonomy" id="175632"/>
    <lineage>
        <taxon>Archaea</taxon>
        <taxon>Methanobacteriati</taxon>
        <taxon>Methanobacteriota</taxon>
        <taxon>Stenosarchaea group</taxon>
        <taxon>Halobacteria</taxon>
        <taxon>Halobacteriales</taxon>
        <taxon>Halococcaceae</taxon>
        <taxon>Halalkalicoccus</taxon>
    </lineage>
</organism>
<dbReference type="EMBL" id="JBHSXQ010000007">
    <property type="protein sequence ID" value="MFC6907177.1"/>
    <property type="molecule type" value="Genomic_DNA"/>
</dbReference>
<comment type="caution">
    <text evidence="6">The sequence shown here is derived from an EMBL/GenBank/DDBJ whole genome shotgun (WGS) entry which is preliminary data.</text>
</comment>
<evidence type="ECO:0000256" key="2">
    <source>
        <dbReference type="ARBA" id="ARBA00022723"/>
    </source>
</evidence>
<accession>A0ABD5VC83</accession>
<evidence type="ECO:0000256" key="3">
    <source>
        <dbReference type="ARBA" id="ARBA00022801"/>
    </source>
</evidence>
<evidence type="ECO:0000256" key="1">
    <source>
        <dbReference type="ARBA" id="ARBA00001947"/>
    </source>
</evidence>
<dbReference type="GO" id="GO:0016787">
    <property type="term" value="F:hydrolase activity"/>
    <property type="evidence" value="ECO:0007669"/>
    <property type="project" value="UniProtKB-KW"/>
</dbReference>
<sequence length="352" mass="37601">MDPITLLEQLIKIESDSEIARIQDFILDQLSDADLDSTGCIIARKEGDEPGPSLLLNTHMDVVSPHLEFERDGGRIKGRGAADAKGSLAAMMSAFSAVEPTAGSVELVISPDEETTQQGLYNYLSEGIDIDFAIVGEPTGLDVCPAARGHYDLLVTLTGESAHGATPESGVNATRCAAAAIARIERLPQLTDDLLGTNSFTPTIIRGGNRPNQVPDHAEFVVDYRTVPAESREEAISTIEQALDGIRCEYTVDLYENGSSLAAFKTDSSDPFVASFQSHTEAETGFTPAIKPFDAATEAAFFAPYAPVVVFGPGRISDGDQPIAHSAREFVPVADVENAAHVLTEYLTTQLD</sequence>
<dbReference type="Proteomes" id="UP001596312">
    <property type="component" value="Unassembled WGS sequence"/>
</dbReference>
<dbReference type="Gene3D" id="3.30.70.360">
    <property type="match status" value="1"/>
</dbReference>
<dbReference type="InterPro" id="IPR036264">
    <property type="entry name" value="Bact_exopeptidase_dim_dom"/>
</dbReference>
<comment type="cofactor">
    <cofactor evidence="1">
        <name>Zn(2+)</name>
        <dbReference type="ChEBI" id="CHEBI:29105"/>
    </cofactor>
</comment>
<evidence type="ECO:0000256" key="4">
    <source>
        <dbReference type="ARBA" id="ARBA00022833"/>
    </source>
</evidence>
<keyword evidence="3" id="KW-0378">Hydrolase</keyword>